<proteinExistence type="predicted"/>
<dbReference type="InterPro" id="IPR050767">
    <property type="entry name" value="Sel1_AlgK"/>
</dbReference>
<organism evidence="2 3">
    <name type="scientific">Rapidithrix thailandica</name>
    <dbReference type="NCBI Taxonomy" id="413964"/>
    <lineage>
        <taxon>Bacteria</taxon>
        <taxon>Pseudomonadati</taxon>
        <taxon>Bacteroidota</taxon>
        <taxon>Cytophagia</taxon>
        <taxon>Cytophagales</taxon>
        <taxon>Flammeovirgaceae</taxon>
        <taxon>Rapidithrix</taxon>
    </lineage>
</organism>
<evidence type="ECO:0000313" key="3">
    <source>
        <dbReference type="Proteomes" id="UP001403385"/>
    </source>
</evidence>
<dbReference type="EMBL" id="JBDKWZ010000008">
    <property type="protein sequence ID" value="MEN7549190.1"/>
    <property type="molecule type" value="Genomic_DNA"/>
</dbReference>
<dbReference type="SUPFAM" id="SSF48452">
    <property type="entry name" value="TPR-like"/>
    <property type="match status" value="1"/>
</dbReference>
<dbReference type="Gene3D" id="1.25.40.10">
    <property type="entry name" value="Tetratricopeptide repeat domain"/>
    <property type="match status" value="5"/>
</dbReference>
<keyword evidence="1" id="KW-0802">TPR repeat</keyword>
<accession>A0AAW9S1Y0</accession>
<dbReference type="InterPro" id="IPR019734">
    <property type="entry name" value="TPR_rpt"/>
</dbReference>
<dbReference type="InterPro" id="IPR006597">
    <property type="entry name" value="Sel1-like"/>
</dbReference>
<dbReference type="PROSITE" id="PS50005">
    <property type="entry name" value="TPR"/>
    <property type="match status" value="1"/>
</dbReference>
<dbReference type="Proteomes" id="UP001403385">
    <property type="component" value="Unassembled WGS sequence"/>
</dbReference>
<keyword evidence="3" id="KW-1185">Reference proteome</keyword>
<dbReference type="Pfam" id="PF08238">
    <property type="entry name" value="Sel1"/>
    <property type="match status" value="11"/>
</dbReference>
<gene>
    <name evidence="2" type="ORF">AAG747_14800</name>
</gene>
<name>A0AAW9S1Y0_9BACT</name>
<protein>
    <submittedName>
        <fullName evidence="2">Tetratricopeptide repeat protein</fullName>
    </submittedName>
</protein>
<dbReference type="AlphaFoldDB" id="A0AAW9S1Y0"/>
<feature type="repeat" description="TPR" evidence="1">
    <location>
        <begin position="537"/>
        <end position="570"/>
    </location>
</feature>
<reference evidence="2 3" key="1">
    <citation type="submission" date="2024-04" db="EMBL/GenBank/DDBJ databases">
        <title>Novel genus in family Flammeovirgaceae.</title>
        <authorList>
            <person name="Nguyen T.H."/>
            <person name="Vuong T.Q."/>
            <person name="Le H."/>
            <person name="Kim S.-G."/>
        </authorList>
    </citation>
    <scope>NUCLEOTIDE SEQUENCE [LARGE SCALE GENOMIC DNA]</scope>
    <source>
        <strain evidence="2 3">JCM 23209</strain>
    </source>
</reference>
<dbReference type="PANTHER" id="PTHR11102">
    <property type="entry name" value="SEL-1-LIKE PROTEIN"/>
    <property type="match status" value="1"/>
</dbReference>
<comment type="caution">
    <text evidence="2">The sequence shown here is derived from an EMBL/GenBank/DDBJ whole genome shotgun (WGS) entry which is preliminary data.</text>
</comment>
<dbReference type="SUPFAM" id="SSF81901">
    <property type="entry name" value="HCP-like"/>
    <property type="match status" value="3"/>
</dbReference>
<dbReference type="RefSeq" id="WP_346821968.1">
    <property type="nucleotide sequence ID" value="NZ_JBDKWZ010000008.1"/>
</dbReference>
<dbReference type="InterPro" id="IPR011990">
    <property type="entry name" value="TPR-like_helical_dom_sf"/>
</dbReference>
<evidence type="ECO:0000256" key="1">
    <source>
        <dbReference type="PROSITE-ProRule" id="PRU00339"/>
    </source>
</evidence>
<evidence type="ECO:0000313" key="2">
    <source>
        <dbReference type="EMBL" id="MEN7549190.1"/>
    </source>
</evidence>
<dbReference type="SMART" id="SM00671">
    <property type="entry name" value="SEL1"/>
    <property type="match status" value="10"/>
</dbReference>
<dbReference type="PANTHER" id="PTHR11102:SF160">
    <property type="entry name" value="ERAD-ASSOCIATED E3 UBIQUITIN-PROTEIN LIGASE COMPONENT HRD3"/>
    <property type="match status" value="1"/>
</dbReference>
<sequence length="670" mass="75804">MSKHIAFILWVLLLGNQAAIGQTDDLNVLKAKAKANDPAALYQLGKAYEEGKVVKLNIKKALKYYKDASDLGYDSAYLALGNLYEQGQTGAQDYYQAYLNYKKAADQNNAEGKFHLARLYEQGKGINKNLNEAVRLYLEALKQGYLMAKEHLDLLPVDQYANKNSAAYAFYKAEKGNAADEYSLGVKYEKGQGVPKDLQKAFDFYKKAADKNNPKAQVALGRMYTQGIHVRQNVRQGVLYYLKAANQQEEDAITELKKYDLRSLVEPDNLDYLTYKGNQGNPISLYRLFQVYYNGIGVQSDYTQALMYCQQAAVKDYIPAILSLGNVYEKGNTFIAPDLRKSFQWYKRAAYLGNDSAQFVIGEMHALGKGTQQNMGRAVRWYLRAANGGMELAKFRLSQINILQYIDKNDLEYVKYQAEKGDAQAQLKLSKYYLNIGSSETLLWLRRAADAGIAEAQRLLGEVYLLGKANYGTIYPEAYKWFSMAAKANDLEAIKWLAYMYSNQLAGGDSINHNQAALDRVQQYLMLAQQNNISPDPDVFLTMGKAYSATQDTTEALNAYTEYINRYQDNQEKPEQLITAFTKRAGIFAELNKDQSGLTDLEAALMLIESYKTDDIIQSKYNSLRGEVYYQQGQIIFKQGNTLKACNLFQQAKKMGVQIEQRYLQTCLGN</sequence>